<dbReference type="Proteomes" id="UP001147782">
    <property type="component" value="Unassembled WGS sequence"/>
</dbReference>
<comment type="caution">
    <text evidence="1">The sequence shown here is derived from an EMBL/GenBank/DDBJ whole genome shotgun (WGS) entry which is preliminary data.</text>
</comment>
<proteinExistence type="predicted"/>
<keyword evidence="2" id="KW-1185">Reference proteome</keyword>
<evidence type="ECO:0008006" key="3">
    <source>
        <dbReference type="Google" id="ProtNLM"/>
    </source>
</evidence>
<reference evidence="1" key="1">
    <citation type="submission" date="2022-11" db="EMBL/GenBank/DDBJ databases">
        <authorList>
            <person name="Petersen C."/>
        </authorList>
    </citation>
    <scope>NUCLEOTIDE SEQUENCE</scope>
    <source>
        <strain evidence="1">IBT 29864</strain>
    </source>
</reference>
<evidence type="ECO:0000313" key="2">
    <source>
        <dbReference type="Proteomes" id="UP001147782"/>
    </source>
</evidence>
<accession>A0A9W9VIS0</accession>
<dbReference type="EMBL" id="JAPZBS010000002">
    <property type="protein sequence ID" value="KAJ5380951.1"/>
    <property type="molecule type" value="Genomic_DNA"/>
</dbReference>
<dbReference type="GeneID" id="81435487"/>
<dbReference type="OrthoDB" id="4802432at2759"/>
<evidence type="ECO:0000313" key="1">
    <source>
        <dbReference type="EMBL" id="KAJ5380951.1"/>
    </source>
</evidence>
<gene>
    <name evidence="1" type="ORF">N7496_003379</name>
</gene>
<reference evidence="1" key="2">
    <citation type="journal article" date="2023" name="IMA Fungus">
        <title>Comparative genomic study of the Penicillium genus elucidates a diverse pangenome and 15 lateral gene transfer events.</title>
        <authorList>
            <person name="Petersen C."/>
            <person name="Sorensen T."/>
            <person name="Nielsen M.R."/>
            <person name="Sondergaard T.E."/>
            <person name="Sorensen J.L."/>
            <person name="Fitzpatrick D.A."/>
            <person name="Frisvad J.C."/>
            <person name="Nielsen K.L."/>
        </authorList>
    </citation>
    <scope>NUCLEOTIDE SEQUENCE</scope>
    <source>
        <strain evidence="1">IBT 29864</strain>
    </source>
</reference>
<sequence>MDSLPPKLISRVLDYIIPDGCHRIHPGISLATYATLNRRWQAVIERCTFAYLYINTPSRLEEFQQLVSTPRRRSCVQVVDLCVQLEQYDEKARARVETDEERQRNNRIFTTTISTLFRILSDWPDNSGISIEISAWSPSDFLVFKERKRRKRVTGSRVDDLFKKRYERSYLEFPRETADAECPRIPTVRKLSIQGIANAWVIEPASSVYITMKLPRLNRLDLALTDDCKWDKQLRQRLRNGKLDYIGKQCRQYLLTSFRDFARKLHLSPASVRHFELAYSYMPPRDQNYYPPDVTEGGTDLLRSYLRDFSQRLEVLRTNGPVVLGPELFLPSNLQVDNLVNLPFWPNLIDVSVEYAGVTPCGEWLLDRDPEEDEDEDEELTMDDIFGDEEQTYPEYVRIPLEDCKSSYFRTRIIAGHVDRLYERFLVPRMPLNRNEQADSLVSRH</sequence>
<organism evidence="1 2">
    <name type="scientific">Penicillium cataractarum</name>
    <dbReference type="NCBI Taxonomy" id="2100454"/>
    <lineage>
        <taxon>Eukaryota</taxon>
        <taxon>Fungi</taxon>
        <taxon>Dikarya</taxon>
        <taxon>Ascomycota</taxon>
        <taxon>Pezizomycotina</taxon>
        <taxon>Eurotiomycetes</taxon>
        <taxon>Eurotiomycetidae</taxon>
        <taxon>Eurotiales</taxon>
        <taxon>Aspergillaceae</taxon>
        <taxon>Penicillium</taxon>
    </lineage>
</organism>
<dbReference type="AlphaFoldDB" id="A0A9W9VIS0"/>
<name>A0A9W9VIS0_9EURO</name>
<dbReference type="RefSeq" id="XP_056558522.1">
    <property type="nucleotide sequence ID" value="XM_056696310.1"/>
</dbReference>
<protein>
    <recommendedName>
        <fullName evidence="3">F-box domain-containing protein</fullName>
    </recommendedName>
</protein>